<dbReference type="Proteomes" id="UP001152795">
    <property type="component" value="Unassembled WGS sequence"/>
</dbReference>
<dbReference type="GO" id="GO:0003870">
    <property type="term" value="F:5-aminolevulinate synthase activity"/>
    <property type="evidence" value="ECO:0007669"/>
    <property type="project" value="InterPro"/>
</dbReference>
<dbReference type="GO" id="GO:0006778">
    <property type="term" value="P:porphyrin-containing compound metabolic process"/>
    <property type="evidence" value="ECO:0007669"/>
    <property type="project" value="InterPro"/>
</dbReference>
<evidence type="ECO:0000313" key="3">
    <source>
        <dbReference type="Proteomes" id="UP001152795"/>
    </source>
</evidence>
<dbReference type="InterPro" id="IPR015118">
    <property type="entry name" value="5aminolev_synth_preseq"/>
</dbReference>
<feature type="domain" description="5-aminolevulinate synthase presequence" evidence="1">
    <location>
        <begin position="3"/>
        <end position="121"/>
    </location>
</feature>
<accession>A0A6S7J0Z3</accession>
<dbReference type="GO" id="GO:0005759">
    <property type="term" value="C:mitochondrial matrix"/>
    <property type="evidence" value="ECO:0007669"/>
    <property type="project" value="InterPro"/>
</dbReference>
<gene>
    <name evidence="2" type="ORF">PACLA_8A043539</name>
</gene>
<sequence>MSLLRCPFLARQPMSVLRSKSTHLMNFARNCPVMSRVLNSLHPASQLHTSGVKPAVSGSEDGGATFDKCPFLVDSGLKIQKPNEKVLQDIVVAKADQGIFQVSERKPAASQEGAKKCPFSPEPVTADSKDVPKQPMPANSLSPRLAQNNSPKAIVFVVGSQDALSLNKMANLIWLKTQKIRD</sequence>
<organism evidence="2 3">
    <name type="scientific">Paramuricea clavata</name>
    <name type="common">Red gorgonian</name>
    <name type="synonym">Violescent sea-whip</name>
    <dbReference type="NCBI Taxonomy" id="317549"/>
    <lineage>
        <taxon>Eukaryota</taxon>
        <taxon>Metazoa</taxon>
        <taxon>Cnidaria</taxon>
        <taxon>Anthozoa</taxon>
        <taxon>Octocorallia</taxon>
        <taxon>Malacalcyonacea</taxon>
        <taxon>Plexauridae</taxon>
        <taxon>Paramuricea</taxon>
    </lineage>
</organism>
<comment type="caution">
    <text evidence="2">The sequence shown here is derived from an EMBL/GenBank/DDBJ whole genome shotgun (WGS) entry which is preliminary data.</text>
</comment>
<dbReference type="EMBL" id="CACRXK020012154">
    <property type="protein sequence ID" value="CAB4022779.1"/>
    <property type="molecule type" value="Genomic_DNA"/>
</dbReference>
<proteinExistence type="predicted"/>
<dbReference type="GO" id="GO:0030170">
    <property type="term" value="F:pyridoxal phosphate binding"/>
    <property type="evidence" value="ECO:0007669"/>
    <property type="project" value="InterPro"/>
</dbReference>
<protein>
    <submittedName>
        <fullName evidence="2">5-aminolevulinate synthase, nonspecific, mitochondrial-like</fullName>
    </submittedName>
</protein>
<evidence type="ECO:0000313" key="2">
    <source>
        <dbReference type="EMBL" id="CAB4022779.1"/>
    </source>
</evidence>
<evidence type="ECO:0000259" key="1">
    <source>
        <dbReference type="Pfam" id="PF09029"/>
    </source>
</evidence>
<name>A0A6S7J0Z3_PARCT</name>
<dbReference type="AlphaFoldDB" id="A0A6S7J0Z3"/>
<reference evidence="2" key="1">
    <citation type="submission" date="2020-04" db="EMBL/GenBank/DDBJ databases">
        <authorList>
            <person name="Alioto T."/>
            <person name="Alioto T."/>
            <person name="Gomez Garrido J."/>
        </authorList>
    </citation>
    <scope>NUCLEOTIDE SEQUENCE</scope>
    <source>
        <strain evidence="2">A484AB</strain>
    </source>
</reference>
<dbReference type="Pfam" id="PF09029">
    <property type="entry name" value="Preseq_ALAS"/>
    <property type="match status" value="1"/>
</dbReference>
<keyword evidence="3" id="KW-1185">Reference proteome</keyword>